<organism evidence="1 2">
    <name type="scientific">Lottia gigantea</name>
    <name type="common">Giant owl limpet</name>
    <dbReference type="NCBI Taxonomy" id="225164"/>
    <lineage>
        <taxon>Eukaryota</taxon>
        <taxon>Metazoa</taxon>
        <taxon>Spiralia</taxon>
        <taxon>Lophotrochozoa</taxon>
        <taxon>Mollusca</taxon>
        <taxon>Gastropoda</taxon>
        <taxon>Patellogastropoda</taxon>
        <taxon>Lottioidea</taxon>
        <taxon>Lottiidae</taxon>
        <taxon>Lottia</taxon>
    </lineage>
</organism>
<dbReference type="CTD" id="20240485"/>
<evidence type="ECO:0000313" key="2">
    <source>
        <dbReference type="Proteomes" id="UP000030746"/>
    </source>
</evidence>
<sequence>MARSSAVNTERRALPFTNADAFCWDAQTVSCCCTTLGTIGLDLQMVGVQGINKIKSDLFTFWPSVFLYFIKTPREKEDKATLKKSLKDGKLADIKDALASYRRHDVEEEEIVTEATEIIHFLQVKEDLWDAMLRRHKGILEQAIAAAEALESPNRIMSLLTRAKEILKRLEQQDQVKVLVMKQTTISELHKYNHPKQVVHDVMMATYSLLGEKIAYLDDWEMIQSLTRKTGRCGLLRKIREFDFSKTNKAAYSFAKEKIDKYEERVVRLASGGAGTFYKWCKFTLNQIAVSREDLHNDFTYDEESEISK</sequence>
<evidence type="ECO:0000313" key="1">
    <source>
        <dbReference type="EMBL" id="ESO86673.1"/>
    </source>
</evidence>
<dbReference type="Proteomes" id="UP000030746">
    <property type="component" value="Unassembled WGS sequence"/>
</dbReference>
<dbReference type="KEGG" id="lgi:LOTGIDRAFT_166945"/>
<name>V3Z750_LOTGI</name>
<dbReference type="GeneID" id="20240485"/>
<proteinExistence type="predicted"/>
<reference evidence="1 2" key="1">
    <citation type="journal article" date="2013" name="Nature">
        <title>Insights into bilaterian evolution from three spiralian genomes.</title>
        <authorList>
            <person name="Simakov O."/>
            <person name="Marletaz F."/>
            <person name="Cho S.J."/>
            <person name="Edsinger-Gonzales E."/>
            <person name="Havlak P."/>
            <person name="Hellsten U."/>
            <person name="Kuo D.H."/>
            <person name="Larsson T."/>
            <person name="Lv J."/>
            <person name="Arendt D."/>
            <person name="Savage R."/>
            <person name="Osoegawa K."/>
            <person name="de Jong P."/>
            <person name="Grimwood J."/>
            <person name="Chapman J.A."/>
            <person name="Shapiro H."/>
            <person name="Aerts A."/>
            <person name="Otillar R.P."/>
            <person name="Terry A.Y."/>
            <person name="Boore J.L."/>
            <person name="Grigoriev I.V."/>
            <person name="Lindberg D.R."/>
            <person name="Seaver E.C."/>
            <person name="Weisblat D.A."/>
            <person name="Putnam N.H."/>
            <person name="Rokhsar D.S."/>
        </authorList>
    </citation>
    <scope>NUCLEOTIDE SEQUENCE [LARGE SCALE GENOMIC DNA]</scope>
</reference>
<dbReference type="HOGENOM" id="CLU_901043_0_0_1"/>
<gene>
    <name evidence="1" type="ORF">LOTGIDRAFT_166945</name>
</gene>
<dbReference type="Gene3D" id="1.20.920.20">
    <property type="match status" value="1"/>
</dbReference>
<accession>V3Z750</accession>
<dbReference type="EMBL" id="KB203019">
    <property type="protein sequence ID" value="ESO86673.1"/>
    <property type="molecule type" value="Genomic_DNA"/>
</dbReference>
<dbReference type="OrthoDB" id="6129702at2759"/>
<keyword evidence="2" id="KW-1185">Reference proteome</keyword>
<dbReference type="RefSeq" id="XP_009062653.1">
    <property type="nucleotide sequence ID" value="XM_009064405.1"/>
</dbReference>
<protein>
    <submittedName>
        <fullName evidence="1">Uncharacterized protein</fullName>
    </submittedName>
</protein>
<dbReference type="AlphaFoldDB" id="V3Z750"/>